<gene>
    <name evidence="2" type="ORF">LCGC14_2212200</name>
</gene>
<dbReference type="AlphaFoldDB" id="A0A0F9G958"/>
<feature type="non-terminal residue" evidence="2">
    <location>
        <position position="101"/>
    </location>
</feature>
<dbReference type="EMBL" id="LAZR01029381">
    <property type="protein sequence ID" value="KKL59747.1"/>
    <property type="molecule type" value="Genomic_DNA"/>
</dbReference>
<name>A0A0F9G958_9ZZZZ</name>
<accession>A0A0F9G958</accession>
<comment type="caution">
    <text evidence="2">The sequence shown here is derived from an EMBL/GenBank/DDBJ whole genome shotgun (WGS) entry which is preliminary data.</text>
</comment>
<reference evidence="2" key="1">
    <citation type="journal article" date="2015" name="Nature">
        <title>Complex archaea that bridge the gap between prokaryotes and eukaryotes.</title>
        <authorList>
            <person name="Spang A."/>
            <person name="Saw J.H."/>
            <person name="Jorgensen S.L."/>
            <person name="Zaremba-Niedzwiedzka K."/>
            <person name="Martijn J."/>
            <person name="Lind A.E."/>
            <person name="van Eijk R."/>
            <person name="Schleper C."/>
            <person name="Guy L."/>
            <person name="Ettema T.J."/>
        </authorList>
    </citation>
    <scope>NUCLEOTIDE SEQUENCE</scope>
</reference>
<protein>
    <recommendedName>
        <fullName evidence="3">Sulfotransferase domain-containing protein</fullName>
    </recommendedName>
</protein>
<sequence>MNDIGTGVRRTLEQPSSPLRKAVVRHARASPWRSHHEETGSLYIHIPRTAGGSIVEALYDSRERGHTPLYSYAYTNPELTSRLFVFSFVRNPWDRIVSAYH</sequence>
<feature type="region of interest" description="Disordered" evidence="1">
    <location>
        <begin position="1"/>
        <end position="20"/>
    </location>
</feature>
<proteinExistence type="predicted"/>
<evidence type="ECO:0008006" key="3">
    <source>
        <dbReference type="Google" id="ProtNLM"/>
    </source>
</evidence>
<organism evidence="2">
    <name type="scientific">marine sediment metagenome</name>
    <dbReference type="NCBI Taxonomy" id="412755"/>
    <lineage>
        <taxon>unclassified sequences</taxon>
        <taxon>metagenomes</taxon>
        <taxon>ecological metagenomes</taxon>
    </lineage>
</organism>
<evidence type="ECO:0000256" key="1">
    <source>
        <dbReference type="SAM" id="MobiDB-lite"/>
    </source>
</evidence>
<evidence type="ECO:0000313" key="2">
    <source>
        <dbReference type="EMBL" id="KKL59747.1"/>
    </source>
</evidence>